<dbReference type="CDD" id="cd16325">
    <property type="entry name" value="LolA"/>
    <property type="match status" value="1"/>
</dbReference>
<evidence type="ECO:0000313" key="3">
    <source>
        <dbReference type="Proteomes" id="UP000068196"/>
    </source>
</evidence>
<organism evidence="2 3">
    <name type="scientific">Caldimicrobium thiodismutans</name>
    <dbReference type="NCBI Taxonomy" id="1653476"/>
    <lineage>
        <taxon>Bacteria</taxon>
        <taxon>Pseudomonadati</taxon>
        <taxon>Thermodesulfobacteriota</taxon>
        <taxon>Thermodesulfobacteria</taxon>
        <taxon>Thermodesulfobacteriales</taxon>
        <taxon>Thermodesulfobacteriaceae</taxon>
        <taxon>Caldimicrobium</taxon>
    </lineage>
</organism>
<proteinExistence type="predicted"/>
<reference evidence="3" key="2">
    <citation type="journal article" date="2016" name="Int. J. Syst. Evol. Microbiol.">
        <title>Caldimicrobium thiodismutans sp. nov., a sulfur-disproportionating bacterium isolated from a hot spring.</title>
        <authorList>
            <person name="Kojima H."/>
            <person name="Umezawa K."/>
            <person name="Fukui M."/>
        </authorList>
    </citation>
    <scope>NUCLEOTIDE SEQUENCE [LARGE SCALE GENOMIC DNA]</scope>
    <source>
        <strain evidence="3">TF1</strain>
    </source>
</reference>
<gene>
    <name evidence="2" type="ORF">THC_1750</name>
</gene>
<dbReference type="KEGG" id="cthi:THC_1750"/>
<keyword evidence="3" id="KW-1185">Reference proteome</keyword>
<sequence length="201" mass="23400">MVLASPFKELKAQSVEEVLEKIQHFYSQTQTLRGSFSQETIFPNGNKENRSGKIWMKKPGLFRWEYNTPEKFIIISDSRNIYVYYPEENQAFVYPSGKALSSQLALGFMSGRGNLRKDLKLESFKVLDEGLWQLNFLPAYQDSQVEKISLRVNLANGEVQELLLHYFSGERVRITFKSLEYNLDIPDRVFKFTPPKNVKIN</sequence>
<dbReference type="InterPro" id="IPR004564">
    <property type="entry name" value="OM_lipoprot_carrier_LolA-like"/>
</dbReference>
<name>A0A0U5AZI0_9BACT</name>
<evidence type="ECO:0000256" key="1">
    <source>
        <dbReference type="ARBA" id="ARBA00022729"/>
    </source>
</evidence>
<dbReference type="STRING" id="1653476.THC_1750"/>
<reference evidence="2 3" key="1">
    <citation type="journal article" date="2016" name="Int. J. Syst. Evol. Microbiol.">
        <title>Caldimicrobium thiodismutans sp. nov., a sulfur-disproportionating bacterium isolated from a hot spring, and emended description of the genus Caldimicrobium.</title>
        <authorList>
            <person name="Kojima H."/>
            <person name="Umezawa K."/>
            <person name="Fukui M."/>
        </authorList>
    </citation>
    <scope>NUCLEOTIDE SEQUENCE [LARGE SCALE GENOMIC DNA]</scope>
    <source>
        <strain evidence="2 3">TF1</strain>
    </source>
</reference>
<dbReference type="InterPro" id="IPR029046">
    <property type="entry name" value="LolA/LolB/LppX"/>
</dbReference>
<accession>A0A0U5AZI0</accession>
<evidence type="ECO:0000313" key="2">
    <source>
        <dbReference type="EMBL" id="BAU24110.1"/>
    </source>
</evidence>
<dbReference type="EMBL" id="AP014945">
    <property type="protein sequence ID" value="BAU24110.1"/>
    <property type="molecule type" value="Genomic_DNA"/>
</dbReference>
<dbReference type="AlphaFoldDB" id="A0A0U5AZI0"/>
<protein>
    <recommendedName>
        <fullName evidence="4">Outer-membrane lipoprotein carrier protein</fullName>
    </recommendedName>
</protein>
<dbReference type="Proteomes" id="UP000068196">
    <property type="component" value="Chromosome"/>
</dbReference>
<dbReference type="PANTHER" id="PTHR35869:SF1">
    <property type="entry name" value="OUTER-MEMBRANE LIPOPROTEIN CARRIER PROTEIN"/>
    <property type="match status" value="1"/>
</dbReference>
<evidence type="ECO:0008006" key="4">
    <source>
        <dbReference type="Google" id="ProtNLM"/>
    </source>
</evidence>
<keyword evidence="1" id="KW-0732">Signal</keyword>
<dbReference type="Gene3D" id="2.50.20.10">
    <property type="entry name" value="Lipoprotein localisation LolA/LolB/LppX"/>
    <property type="match status" value="1"/>
</dbReference>
<dbReference type="SUPFAM" id="SSF89392">
    <property type="entry name" value="Prokaryotic lipoproteins and lipoprotein localization factors"/>
    <property type="match status" value="1"/>
</dbReference>
<dbReference type="Pfam" id="PF03548">
    <property type="entry name" value="LolA"/>
    <property type="match status" value="1"/>
</dbReference>
<dbReference type="PANTHER" id="PTHR35869">
    <property type="entry name" value="OUTER-MEMBRANE LIPOPROTEIN CARRIER PROTEIN"/>
    <property type="match status" value="1"/>
</dbReference>